<keyword evidence="4" id="KW-1003">Cell membrane</keyword>
<organism evidence="23 24">
    <name type="scientific">Gossypium lobatum</name>
    <dbReference type="NCBI Taxonomy" id="34289"/>
    <lineage>
        <taxon>Eukaryota</taxon>
        <taxon>Viridiplantae</taxon>
        <taxon>Streptophyta</taxon>
        <taxon>Embryophyta</taxon>
        <taxon>Tracheophyta</taxon>
        <taxon>Spermatophyta</taxon>
        <taxon>Magnoliopsida</taxon>
        <taxon>eudicotyledons</taxon>
        <taxon>Gunneridae</taxon>
        <taxon>Pentapetalae</taxon>
        <taxon>rosids</taxon>
        <taxon>malvids</taxon>
        <taxon>Malvales</taxon>
        <taxon>Malvaceae</taxon>
        <taxon>Malvoideae</taxon>
        <taxon>Gossypium</taxon>
    </lineage>
</organism>
<evidence type="ECO:0000256" key="6">
    <source>
        <dbReference type="ARBA" id="ARBA00022553"/>
    </source>
</evidence>
<dbReference type="FunFam" id="3.80.10.10:FF:000213">
    <property type="entry name" value="Tyrosine-sulfated glycopeptide receptor 1"/>
    <property type="match status" value="1"/>
</dbReference>
<dbReference type="EC" id="2.7.11.1" evidence="3"/>
<dbReference type="SMART" id="SM00220">
    <property type="entry name" value="S_TKc"/>
    <property type="match status" value="1"/>
</dbReference>
<dbReference type="PROSITE" id="PS00108">
    <property type="entry name" value="PROTEIN_KINASE_ST"/>
    <property type="match status" value="1"/>
</dbReference>
<reference evidence="23 24" key="1">
    <citation type="journal article" date="2019" name="Genome Biol. Evol.">
        <title>Insights into the evolution of the New World diploid cottons (Gossypium, subgenus Houzingenia) based on genome sequencing.</title>
        <authorList>
            <person name="Grover C.E."/>
            <person name="Arick M.A. 2nd"/>
            <person name="Thrash A."/>
            <person name="Conover J.L."/>
            <person name="Sanders W.S."/>
            <person name="Peterson D.G."/>
            <person name="Frelichowski J.E."/>
            <person name="Scheffler J.A."/>
            <person name="Scheffler B.E."/>
            <person name="Wendel J.F."/>
        </authorList>
    </citation>
    <scope>NUCLEOTIDE SEQUENCE [LARGE SCALE GENOMIC DNA]</scope>
    <source>
        <strain evidence="23">157</strain>
        <tissue evidence="23">Leaf</tissue>
    </source>
</reference>
<keyword evidence="9 21" id="KW-0812">Transmembrane</keyword>
<dbReference type="PROSITE" id="PS50011">
    <property type="entry name" value="PROTEIN_KINASE_DOM"/>
    <property type="match status" value="1"/>
</dbReference>
<evidence type="ECO:0000256" key="7">
    <source>
        <dbReference type="ARBA" id="ARBA00022614"/>
    </source>
</evidence>
<evidence type="ECO:0000256" key="15">
    <source>
        <dbReference type="ARBA" id="ARBA00023136"/>
    </source>
</evidence>
<evidence type="ECO:0000256" key="16">
    <source>
        <dbReference type="ARBA" id="ARBA00023170"/>
    </source>
</evidence>
<dbReference type="InterPro" id="IPR032675">
    <property type="entry name" value="LRR_dom_sf"/>
</dbReference>
<evidence type="ECO:0000256" key="9">
    <source>
        <dbReference type="ARBA" id="ARBA00022692"/>
    </source>
</evidence>
<evidence type="ECO:0000256" key="8">
    <source>
        <dbReference type="ARBA" id="ARBA00022679"/>
    </source>
</evidence>
<evidence type="ECO:0000313" key="23">
    <source>
        <dbReference type="EMBL" id="MBA0569396.1"/>
    </source>
</evidence>
<dbReference type="GO" id="GO:0004674">
    <property type="term" value="F:protein serine/threonine kinase activity"/>
    <property type="evidence" value="ECO:0007669"/>
    <property type="project" value="UniProtKB-KW"/>
</dbReference>
<dbReference type="FunFam" id="1.10.510.10:FF:000309">
    <property type="entry name" value="Leucine-rich repeat receptor-like protein kinase"/>
    <property type="match status" value="1"/>
</dbReference>
<dbReference type="EMBL" id="JABEZX010000011">
    <property type="protein sequence ID" value="MBA0569396.1"/>
    <property type="molecule type" value="Genomic_DNA"/>
</dbReference>
<dbReference type="PROSITE" id="PS51450">
    <property type="entry name" value="LRR"/>
    <property type="match status" value="2"/>
</dbReference>
<dbReference type="GO" id="GO:0031347">
    <property type="term" value="P:regulation of defense response"/>
    <property type="evidence" value="ECO:0007669"/>
    <property type="project" value="UniProtKB-ARBA"/>
</dbReference>
<feature type="transmembrane region" description="Helical" evidence="21">
    <location>
        <begin position="264"/>
        <end position="288"/>
    </location>
</feature>
<evidence type="ECO:0000256" key="3">
    <source>
        <dbReference type="ARBA" id="ARBA00012513"/>
    </source>
</evidence>
<keyword evidence="5" id="KW-0723">Serine/threonine-protein kinase</keyword>
<keyword evidence="16" id="KW-0675">Receptor</keyword>
<evidence type="ECO:0000256" key="19">
    <source>
        <dbReference type="ARBA" id="ARBA00048679"/>
    </source>
</evidence>
<dbReference type="InterPro" id="IPR008271">
    <property type="entry name" value="Ser/Thr_kinase_AS"/>
</dbReference>
<dbReference type="InterPro" id="IPR017441">
    <property type="entry name" value="Protein_kinase_ATP_BS"/>
</dbReference>
<dbReference type="InterPro" id="IPR003591">
    <property type="entry name" value="Leu-rich_rpt_typical-subtyp"/>
</dbReference>
<keyword evidence="12" id="KW-0418">Kinase</keyword>
<dbReference type="GO" id="GO:0033612">
    <property type="term" value="F:receptor serine/threonine kinase binding"/>
    <property type="evidence" value="ECO:0007669"/>
    <property type="project" value="TreeGrafter"/>
</dbReference>
<comment type="similarity">
    <text evidence="2">Belongs to the RLP family.</text>
</comment>
<evidence type="ECO:0000256" key="11">
    <source>
        <dbReference type="ARBA" id="ARBA00022741"/>
    </source>
</evidence>
<dbReference type="InterPro" id="IPR001611">
    <property type="entry name" value="Leu-rich_rpt"/>
</dbReference>
<dbReference type="InterPro" id="IPR000719">
    <property type="entry name" value="Prot_kinase_dom"/>
</dbReference>
<dbReference type="PRINTS" id="PR00019">
    <property type="entry name" value="LEURICHRPT"/>
</dbReference>
<evidence type="ECO:0000256" key="20">
    <source>
        <dbReference type="PROSITE-ProRule" id="PRU10141"/>
    </source>
</evidence>
<dbReference type="Pfam" id="PF00069">
    <property type="entry name" value="Pkinase"/>
    <property type="match status" value="1"/>
</dbReference>
<evidence type="ECO:0000256" key="18">
    <source>
        <dbReference type="ARBA" id="ARBA00047899"/>
    </source>
</evidence>
<comment type="subcellular location">
    <subcellularLocation>
        <location evidence="1">Cell membrane</location>
    </subcellularLocation>
</comment>
<dbReference type="GO" id="GO:0001653">
    <property type="term" value="F:peptide receptor activity"/>
    <property type="evidence" value="ECO:0007669"/>
    <property type="project" value="UniProtKB-ARBA"/>
</dbReference>
<dbReference type="PANTHER" id="PTHR48056:SF18">
    <property type="entry name" value="NON-SPECIFIC SERINE_THREONINE PROTEIN KINASE"/>
    <property type="match status" value="1"/>
</dbReference>
<evidence type="ECO:0000256" key="21">
    <source>
        <dbReference type="SAM" id="Phobius"/>
    </source>
</evidence>
<dbReference type="Gene3D" id="1.10.510.10">
    <property type="entry name" value="Transferase(Phosphotransferase) domain 1"/>
    <property type="match status" value="1"/>
</dbReference>
<evidence type="ECO:0000256" key="1">
    <source>
        <dbReference type="ARBA" id="ARBA00004236"/>
    </source>
</evidence>
<keyword evidence="17" id="KW-0325">Glycoprotein</keyword>
<dbReference type="GO" id="GO:0005524">
    <property type="term" value="F:ATP binding"/>
    <property type="evidence" value="ECO:0007669"/>
    <property type="project" value="UniProtKB-UniRule"/>
</dbReference>
<accession>A0A7J8MXL4</accession>
<evidence type="ECO:0000256" key="14">
    <source>
        <dbReference type="ARBA" id="ARBA00022989"/>
    </source>
</evidence>
<dbReference type="SUPFAM" id="SSF52058">
    <property type="entry name" value="L domain-like"/>
    <property type="match status" value="1"/>
</dbReference>
<keyword evidence="15 21" id="KW-0472">Membrane</keyword>
<dbReference type="AlphaFoldDB" id="A0A7J8MXL4"/>
<dbReference type="SMART" id="SM00365">
    <property type="entry name" value="LRR_SD22"/>
    <property type="match status" value="2"/>
</dbReference>
<feature type="binding site" evidence="20">
    <location>
        <position position="380"/>
    </location>
    <ligand>
        <name>ATP</name>
        <dbReference type="ChEBI" id="CHEBI:30616"/>
    </ligand>
</feature>
<evidence type="ECO:0000256" key="4">
    <source>
        <dbReference type="ARBA" id="ARBA00022475"/>
    </source>
</evidence>
<gene>
    <name evidence="23" type="ORF">Golob_003121</name>
</gene>
<keyword evidence="8" id="KW-0808">Transferase</keyword>
<keyword evidence="6" id="KW-0597">Phosphoprotein</keyword>
<name>A0A7J8MXL4_9ROSI</name>
<comment type="catalytic activity">
    <reaction evidence="18">
        <text>L-threonyl-[protein] + ATP = O-phospho-L-threonyl-[protein] + ADP + H(+)</text>
        <dbReference type="Rhea" id="RHEA:46608"/>
        <dbReference type="Rhea" id="RHEA-COMP:11060"/>
        <dbReference type="Rhea" id="RHEA-COMP:11605"/>
        <dbReference type="ChEBI" id="CHEBI:15378"/>
        <dbReference type="ChEBI" id="CHEBI:30013"/>
        <dbReference type="ChEBI" id="CHEBI:30616"/>
        <dbReference type="ChEBI" id="CHEBI:61977"/>
        <dbReference type="ChEBI" id="CHEBI:456216"/>
        <dbReference type="EC" id="2.7.11.1"/>
    </reaction>
</comment>
<dbReference type="SUPFAM" id="SSF56112">
    <property type="entry name" value="Protein kinase-like (PK-like)"/>
    <property type="match status" value="1"/>
</dbReference>
<evidence type="ECO:0000256" key="5">
    <source>
        <dbReference type="ARBA" id="ARBA00022527"/>
    </source>
</evidence>
<evidence type="ECO:0000313" key="24">
    <source>
        <dbReference type="Proteomes" id="UP000593572"/>
    </source>
</evidence>
<proteinExistence type="inferred from homology"/>
<dbReference type="Gene3D" id="3.80.10.10">
    <property type="entry name" value="Ribonuclease Inhibitor"/>
    <property type="match status" value="1"/>
</dbReference>
<feature type="domain" description="Protein kinase" evidence="22">
    <location>
        <begin position="351"/>
        <end position="622"/>
    </location>
</feature>
<sequence length="636" mass="70281">MNEAIPNDENIIGEGFQNLQILALGGCNFTGQVPKWLAKLKNLEVLDLSQNRISGLIPSWLGSLPNLFYIDLSANLISGEFPKELTSLWALATQESNNQVDRSYLELPVFVMPNNATSQQLYNQLSSLPPAIYLRNNNLSGNIPEAIGQLRFLHVLDLSQNDFSGGIPEQLSNLTNLEKLDLSGNRLSGQIPESLRGLYFLSSFSVAYNNLQGPIPSGGQFDTFTSSSFEGNPGLCGSIVQRICPNAPGAAHSPTLPKRLNTKLIIGLVLGICSGTGLVITVLALWILSKRRIIPGGDTDKIELDTLSCNSYSGVHPQTDKDASLVMLFPNKTSEVKDLTIFELLKATDNFNQENIIGCGGFGLVYKAILADGTKLAVKKLSGDFGLMEREFKAEVEALSTAQHENLVSLQGYCVHEGFRLLIYSYMENGSLDYWLHEKENGPSQLDWQTRLKIARGASNGLAYMHQICEPHIVHRDIKSSNILLDDKFEAHVADFGLSRLILPYHTHVTTELVGTLGYIPPEYGQAWVATLRGDVYSFGVVMLELLTGKRPVDMSRPKTSRELVSWVQRLRSEGKQDEVFDPLLKGKGSDEEMLQVLDVACLCINQNPFKRPTIQEVVEWLKGVGTINRNQNKDS</sequence>
<dbReference type="Gene3D" id="3.30.200.20">
    <property type="entry name" value="Phosphorylase Kinase, domain 1"/>
    <property type="match status" value="1"/>
</dbReference>
<dbReference type="InterPro" id="IPR050647">
    <property type="entry name" value="Plant_LRR-RLKs"/>
</dbReference>
<evidence type="ECO:0000259" key="22">
    <source>
        <dbReference type="PROSITE" id="PS50011"/>
    </source>
</evidence>
<dbReference type="SMART" id="SM00369">
    <property type="entry name" value="LRR_TYP"/>
    <property type="match status" value="2"/>
</dbReference>
<comment type="caution">
    <text evidence="23">The sequence shown here is derived from an EMBL/GenBank/DDBJ whole genome shotgun (WGS) entry which is preliminary data.</text>
</comment>
<keyword evidence="10" id="KW-0677">Repeat</keyword>
<comment type="catalytic activity">
    <reaction evidence="19">
        <text>L-seryl-[protein] + ATP = O-phospho-L-seryl-[protein] + ADP + H(+)</text>
        <dbReference type="Rhea" id="RHEA:17989"/>
        <dbReference type="Rhea" id="RHEA-COMP:9863"/>
        <dbReference type="Rhea" id="RHEA-COMP:11604"/>
        <dbReference type="ChEBI" id="CHEBI:15378"/>
        <dbReference type="ChEBI" id="CHEBI:29999"/>
        <dbReference type="ChEBI" id="CHEBI:30616"/>
        <dbReference type="ChEBI" id="CHEBI:83421"/>
        <dbReference type="ChEBI" id="CHEBI:456216"/>
        <dbReference type="EC" id="2.7.11.1"/>
    </reaction>
</comment>
<evidence type="ECO:0000256" key="17">
    <source>
        <dbReference type="ARBA" id="ARBA00023180"/>
    </source>
</evidence>
<keyword evidence="24" id="KW-1185">Reference proteome</keyword>
<keyword evidence="11 20" id="KW-0547">Nucleotide-binding</keyword>
<keyword evidence="14 21" id="KW-1133">Transmembrane helix</keyword>
<evidence type="ECO:0000256" key="10">
    <source>
        <dbReference type="ARBA" id="ARBA00022737"/>
    </source>
</evidence>
<protein>
    <recommendedName>
        <fullName evidence="3">non-specific serine/threonine protein kinase</fullName>
        <ecNumber evidence="3">2.7.11.1</ecNumber>
    </recommendedName>
</protein>
<dbReference type="InterPro" id="IPR011009">
    <property type="entry name" value="Kinase-like_dom_sf"/>
</dbReference>
<dbReference type="PROSITE" id="PS00107">
    <property type="entry name" value="PROTEIN_KINASE_ATP"/>
    <property type="match status" value="1"/>
</dbReference>
<dbReference type="Proteomes" id="UP000593572">
    <property type="component" value="Unassembled WGS sequence"/>
</dbReference>
<evidence type="ECO:0000256" key="13">
    <source>
        <dbReference type="ARBA" id="ARBA00022840"/>
    </source>
</evidence>
<dbReference type="Pfam" id="PF13855">
    <property type="entry name" value="LRR_8"/>
    <property type="match status" value="2"/>
</dbReference>
<keyword evidence="7" id="KW-0433">Leucine-rich repeat</keyword>
<evidence type="ECO:0000256" key="2">
    <source>
        <dbReference type="ARBA" id="ARBA00009592"/>
    </source>
</evidence>
<dbReference type="PANTHER" id="PTHR48056">
    <property type="entry name" value="LRR RECEPTOR-LIKE SERINE/THREONINE-PROTEIN KINASE-RELATED"/>
    <property type="match status" value="1"/>
</dbReference>
<keyword evidence="13 20" id="KW-0067">ATP-binding</keyword>
<dbReference type="GO" id="GO:0005886">
    <property type="term" value="C:plasma membrane"/>
    <property type="evidence" value="ECO:0007669"/>
    <property type="project" value="UniProtKB-SubCell"/>
</dbReference>
<dbReference type="FunFam" id="3.30.200.20:FF:000125">
    <property type="entry name" value="Protein STRUBBELIG-RECEPTOR FAMILY 8"/>
    <property type="match status" value="1"/>
</dbReference>
<evidence type="ECO:0000256" key="12">
    <source>
        <dbReference type="ARBA" id="ARBA00022777"/>
    </source>
</evidence>